<dbReference type="EMBL" id="CP028919">
    <property type="protein sequence ID" value="AWB50705.1"/>
    <property type="molecule type" value="Genomic_DNA"/>
</dbReference>
<reference evidence="1 2" key="1">
    <citation type="submission" date="2018-04" db="EMBL/GenBank/DDBJ databases">
        <title>Genome sequencing of Gemmobacter.</title>
        <authorList>
            <person name="Yi H."/>
            <person name="Baek M.-G."/>
        </authorList>
    </citation>
    <scope>NUCLEOTIDE SEQUENCE [LARGE SCALE GENOMIC DNA]</scope>
    <source>
        <strain evidence="1 2">HYN0069</strain>
        <plasmid evidence="2">Plasmid unnamed1</plasmid>
    </source>
</reference>
<gene>
    <name evidence="1" type="ORF">HYN69_19200</name>
</gene>
<dbReference type="OrthoDB" id="9806524at2"/>
<keyword evidence="1" id="KW-0614">Plasmid</keyword>
<evidence type="ECO:0000313" key="2">
    <source>
        <dbReference type="Proteomes" id="UP000244496"/>
    </source>
</evidence>
<name>A0A2S0USC2_9RHOB</name>
<geneLocation type="plasmid" evidence="1">
    <name>unnamed1</name>
</geneLocation>
<dbReference type="Pfam" id="PF07277">
    <property type="entry name" value="SapC"/>
    <property type="match status" value="1"/>
</dbReference>
<keyword evidence="2" id="KW-1185">Reference proteome</keyword>
<dbReference type="KEGG" id="geh:HYN69_19200"/>
<sequence length="247" mass="26813">MSKQLMIYANAVPLSADDHRNLSVRQDGGYGFSSDLNSVPLVLAEFEKAAAEYPVVFAGDVTAGAWAITPAAIVGLRDGENLFVDGNGAWSGRYIPAFLRRYPFVFAESPDQSSLTLCIDTTYQGLDTTGKGERLFDTAGNRTQFLESTLRFTSDYQTQHAVTRAFIERLVDLDLLEPATANATLADGNQLTLGGFSRVSTEKLAQLPDATALDMFRNGMLALIQIHLQSMHQMPALLARAESRAAG</sequence>
<protein>
    <submittedName>
        <fullName evidence="1">Multidrug transporter</fullName>
    </submittedName>
</protein>
<dbReference type="RefSeq" id="WP_108437510.1">
    <property type="nucleotide sequence ID" value="NZ_CP028919.1"/>
</dbReference>
<accession>A0A2S0USC2</accession>
<dbReference type="AlphaFoldDB" id="A0A2S0USC2"/>
<evidence type="ECO:0000313" key="1">
    <source>
        <dbReference type="EMBL" id="AWB50705.1"/>
    </source>
</evidence>
<proteinExistence type="predicted"/>
<dbReference type="InterPro" id="IPR010836">
    <property type="entry name" value="SapC"/>
</dbReference>
<dbReference type="Proteomes" id="UP000244496">
    <property type="component" value="Plasmid unnamed1"/>
</dbReference>
<organism evidence="1 2">
    <name type="scientific">Paragemmobacter aquarius</name>
    <dbReference type="NCBI Taxonomy" id="2169400"/>
    <lineage>
        <taxon>Bacteria</taxon>
        <taxon>Pseudomonadati</taxon>
        <taxon>Pseudomonadota</taxon>
        <taxon>Alphaproteobacteria</taxon>
        <taxon>Rhodobacterales</taxon>
        <taxon>Paracoccaceae</taxon>
        <taxon>Paragemmobacter</taxon>
    </lineage>
</organism>